<dbReference type="Pfam" id="PF00005">
    <property type="entry name" value="ABC_tran"/>
    <property type="match status" value="1"/>
</dbReference>
<evidence type="ECO:0000256" key="9">
    <source>
        <dbReference type="ARBA" id="ARBA00061644"/>
    </source>
</evidence>
<dbReference type="RefSeq" id="WP_185072571.1">
    <property type="nucleotide sequence ID" value="NZ_JACHMB010000001.1"/>
</dbReference>
<gene>
    <name evidence="12" type="ORF">HD596_005985</name>
</gene>
<dbReference type="PANTHER" id="PTHR24221:SF654">
    <property type="entry name" value="ATP-BINDING CASSETTE SUB-FAMILY B MEMBER 6"/>
    <property type="match status" value="1"/>
</dbReference>
<reference evidence="12 13" key="1">
    <citation type="submission" date="2020-08" db="EMBL/GenBank/DDBJ databases">
        <title>Sequencing the genomes of 1000 actinobacteria strains.</title>
        <authorList>
            <person name="Klenk H.-P."/>
        </authorList>
    </citation>
    <scope>NUCLEOTIDE SEQUENCE [LARGE SCALE GENOMIC DNA]</scope>
    <source>
        <strain evidence="12 13">DSM 45507</strain>
    </source>
</reference>
<evidence type="ECO:0000256" key="3">
    <source>
        <dbReference type="ARBA" id="ARBA00022475"/>
    </source>
</evidence>
<dbReference type="GO" id="GO:0005524">
    <property type="term" value="F:ATP binding"/>
    <property type="evidence" value="ECO:0007669"/>
    <property type="project" value="UniProtKB-KW"/>
</dbReference>
<dbReference type="GO" id="GO:0016887">
    <property type="term" value="F:ATP hydrolysis activity"/>
    <property type="evidence" value="ECO:0007669"/>
    <property type="project" value="InterPro"/>
</dbReference>
<dbReference type="InterPro" id="IPR039421">
    <property type="entry name" value="Type_1_exporter"/>
</dbReference>
<organism evidence="12 13">
    <name type="scientific">Nonomuraea jabiensis</name>
    <dbReference type="NCBI Taxonomy" id="882448"/>
    <lineage>
        <taxon>Bacteria</taxon>
        <taxon>Bacillati</taxon>
        <taxon>Actinomycetota</taxon>
        <taxon>Actinomycetes</taxon>
        <taxon>Streptosporangiales</taxon>
        <taxon>Streptosporangiaceae</taxon>
        <taxon>Nonomuraea</taxon>
    </lineage>
</organism>
<dbReference type="InterPro" id="IPR003439">
    <property type="entry name" value="ABC_transporter-like_ATP-bd"/>
</dbReference>
<dbReference type="PROSITE" id="PS00211">
    <property type="entry name" value="ABC_TRANSPORTER_1"/>
    <property type="match status" value="1"/>
</dbReference>
<evidence type="ECO:0000256" key="5">
    <source>
        <dbReference type="ARBA" id="ARBA00022741"/>
    </source>
</evidence>
<evidence type="ECO:0000313" key="12">
    <source>
        <dbReference type="EMBL" id="MBB5779229.1"/>
    </source>
</evidence>
<evidence type="ECO:0000256" key="4">
    <source>
        <dbReference type="ARBA" id="ARBA00022692"/>
    </source>
</evidence>
<dbReference type="Proteomes" id="UP000579153">
    <property type="component" value="Unassembled WGS sequence"/>
</dbReference>
<evidence type="ECO:0000313" key="13">
    <source>
        <dbReference type="Proteomes" id="UP000579153"/>
    </source>
</evidence>
<comment type="caution">
    <text evidence="12">The sequence shown here is derived from an EMBL/GenBank/DDBJ whole genome shotgun (WGS) entry which is preliminary data.</text>
</comment>
<dbReference type="PROSITE" id="PS50893">
    <property type="entry name" value="ABC_TRANSPORTER_2"/>
    <property type="match status" value="1"/>
</dbReference>
<keyword evidence="2" id="KW-0813">Transport</keyword>
<evidence type="ECO:0000256" key="1">
    <source>
        <dbReference type="ARBA" id="ARBA00004651"/>
    </source>
</evidence>
<keyword evidence="7 10" id="KW-1133">Transmembrane helix</keyword>
<dbReference type="InterPro" id="IPR003593">
    <property type="entry name" value="AAA+_ATPase"/>
</dbReference>
<dbReference type="FunFam" id="3.40.50.300:FF:000299">
    <property type="entry name" value="ABC transporter ATP-binding protein/permease"/>
    <property type="match status" value="1"/>
</dbReference>
<dbReference type="InterPro" id="IPR027417">
    <property type="entry name" value="P-loop_NTPase"/>
</dbReference>
<dbReference type="EMBL" id="JACHMB010000001">
    <property type="protein sequence ID" value="MBB5779229.1"/>
    <property type="molecule type" value="Genomic_DNA"/>
</dbReference>
<accession>A0A7W9G8R5</accession>
<dbReference type="GO" id="GO:0005886">
    <property type="term" value="C:plasma membrane"/>
    <property type="evidence" value="ECO:0007669"/>
    <property type="project" value="UniProtKB-SubCell"/>
</dbReference>
<dbReference type="InterPro" id="IPR017871">
    <property type="entry name" value="ABC_transporter-like_CS"/>
</dbReference>
<sequence length="607" mass="64788">MAGLTGTEVTPGRRASGVLEVIRLLPRVSLPLTVALTAVVLLQALLSSGFMLAGAAVVADVASRAAGDAGLALDLAVFIAVFVARLALTPVLGMISGELARRLNATLGQTTLEGALRPVGIGHLSDPAIADRIQLAQGLATGYPPGDAVTSLARLASSRLNGLAAAILLATVEWWLPLPLAAAWITLSRWRLREVRKAVDAEEESMPALRQAAYARDLAIGDAAAKEVRVFGFQDWLHDRFTRAWLAGMDALAGSGRLPSRVAGPALLALSHAAVFAYLAFAVSGGRLGVEPITVALQAIAAMGALGWIGDIQWMLAQASAAVPHALAVGRLGVEAELSRPGTTAPDERLPAQEIRFEDVRFGYPDRPVLKGLDLSIPAGSSLAIVGMNGAGKSTLIKLLARLYDPVSGRITVDGVDLRTLDPLAWRRQLAIVFQDFVRYELSLRDNVGFGRLDADRSNGAFDRAAKLSGLNDFLPRLPAGWDTPLSRRFEGGTDLSGGQWQRVALARALFAVEHGARVLVLDEPTANLDVRAEAQIYEHFLEITRGLTTILVSHRFATVRLADRICVIDGGEVIEYGSHEELMALDGRYAHLFTLQSAPFREARHV</sequence>
<dbReference type="Gene3D" id="3.40.50.300">
    <property type="entry name" value="P-loop containing nucleotide triphosphate hydrolases"/>
    <property type="match status" value="1"/>
</dbReference>
<evidence type="ECO:0000256" key="10">
    <source>
        <dbReference type="SAM" id="Phobius"/>
    </source>
</evidence>
<dbReference type="GO" id="GO:0034040">
    <property type="term" value="F:ATPase-coupled lipid transmembrane transporter activity"/>
    <property type="evidence" value="ECO:0007669"/>
    <property type="project" value="TreeGrafter"/>
</dbReference>
<keyword evidence="5" id="KW-0547">Nucleotide-binding</keyword>
<evidence type="ECO:0000256" key="8">
    <source>
        <dbReference type="ARBA" id="ARBA00023136"/>
    </source>
</evidence>
<protein>
    <submittedName>
        <fullName evidence="12">ATP-binding cassette subfamily B protein</fullName>
    </submittedName>
</protein>
<dbReference type="SUPFAM" id="SSF52540">
    <property type="entry name" value="P-loop containing nucleoside triphosphate hydrolases"/>
    <property type="match status" value="1"/>
</dbReference>
<feature type="transmembrane region" description="Helical" evidence="10">
    <location>
        <begin position="71"/>
        <end position="95"/>
    </location>
</feature>
<keyword evidence="13" id="KW-1185">Reference proteome</keyword>
<comment type="similarity">
    <text evidence="9">Belongs to the ABC transporter superfamily. Lipid exporter (TC 3.A.1.106) family.</text>
</comment>
<dbReference type="SMART" id="SM00382">
    <property type="entry name" value="AAA"/>
    <property type="match status" value="1"/>
</dbReference>
<name>A0A7W9G8R5_9ACTN</name>
<evidence type="ECO:0000256" key="2">
    <source>
        <dbReference type="ARBA" id="ARBA00022448"/>
    </source>
</evidence>
<comment type="subcellular location">
    <subcellularLocation>
        <location evidence="1">Cell membrane</location>
        <topology evidence="1">Multi-pass membrane protein</topology>
    </subcellularLocation>
</comment>
<keyword evidence="4 10" id="KW-0812">Transmembrane</keyword>
<dbReference type="SUPFAM" id="SSF90123">
    <property type="entry name" value="ABC transporter transmembrane region"/>
    <property type="match status" value="1"/>
</dbReference>
<keyword evidence="8 10" id="KW-0472">Membrane</keyword>
<evidence type="ECO:0000259" key="11">
    <source>
        <dbReference type="PROSITE" id="PS50893"/>
    </source>
</evidence>
<evidence type="ECO:0000256" key="7">
    <source>
        <dbReference type="ARBA" id="ARBA00022989"/>
    </source>
</evidence>
<keyword evidence="6 12" id="KW-0067">ATP-binding</keyword>
<keyword evidence="3" id="KW-1003">Cell membrane</keyword>
<evidence type="ECO:0000256" key="6">
    <source>
        <dbReference type="ARBA" id="ARBA00022840"/>
    </source>
</evidence>
<dbReference type="InterPro" id="IPR036640">
    <property type="entry name" value="ABC1_TM_sf"/>
</dbReference>
<dbReference type="PANTHER" id="PTHR24221">
    <property type="entry name" value="ATP-BINDING CASSETTE SUB-FAMILY B"/>
    <property type="match status" value="1"/>
</dbReference>
<dbReference type="AlphaFoldDB" id="A0A7W9G8R5"/>
<proteinExistence type="inferred from homology"/>
<feature type="domain" description="ABC transporter" evidence="11">
    <location>
        <begin position="355"/>
        <end position="596"/>
    </location>
</feature>
<feature type="transmembrane region" description="Helical" evidence="10">
    <location>
        <begin position="34"/>
        <end position="59"/>
    </location>
</feature>